<evidence type="ECO:0000313" key="1">
    <source>
        <dbReference type="EMBL" id="ARP38907.1"/>
    </source>
</evidence>
<evidence type="ECO:0000313" key="2">
    <source>
        <dbReference type="Proteomes" id="UP000194136"/>
    </source>
</evidence>
<dbReference type="EMBL" id="CP017916">
    <property type="protein sequence ID" value="ARP38907.1"/>
    <property type="molecule type" value="Genomic_DNA"/>
</dbReference>
<dbReference type="AlphaFoldDB" id="A0AA34XNW3"/>
<accession>A0AA34XNW3</accession>
<dbReference type="RefSeq" id="WP_016767463.1">
    <property type="nucleotide sequence ID" value="NZ_CP017916.1"/>
</dbReference>
<sequence length="132" mass="14743">MAGKGLDRCEEALERLTKGQPNNQKFLGVPITNSIVSQEAGFDSGYIKPKRHPELVEKIQQARREQDAGHNTVAKRKFDSMKKKAIESEGSYADCKAKLDAALEREVRLIDYARKLEAQLAELTGKAIKSEI</sequence>
<reference evidence="1 2" key="1">
    <citation type="submission" date="2016-10" db="EMBL/GenBank/DDBJ databases">
        <title>The High Quality Genome of Vibrio splendidus K08M4.</title>
        <authorList>
            <person name="Wendling C."/>
            <person name="Chibani C.M."/>
            <person name="Hertel R."/>
            <person name="Sproer C."/>
            <person name="Bunk B."/>
            <person name="Overmann J."/>
            <person name="Roth O."/>
            <person name="Liesegang H."/>
        </authorList>
    </citation>
    <scope>NUCLEOTIDE SEQUENCE [LARGE SCALE GENOMIC DNA]</scope>
    <source>
        <strain evidence="1 2">K08M4</strain>
    </source>
</reference>
<protein>
    <submittedName>
        <fullName evidence="1">Uncharacterized protein</fullName>
    </submittedName>
</protein>
<keyword evidence="2" id="KW-1185">Reference proteome</keyword>
<proteinExistence type="predicted"/>
<gene>
    <name evidence="1" type="ORF">K08M4_21740</name>
</gene>
<dbReference type="KEGG" id="vsy:K08M4_21740"/>
<dbReference type="Proteomes" id="UP000194136">
    <property type="component" value="Chromosome 1"/>
</dbReference>
<name>A0AA34XNW3_9VIBR</name>
<organism evidence="1 2">
    <name type="scientific">Vibrio syngnathi</name>
    <dbReference type="NCBI Taxonomy" id="3034029"/>
    <lineage>
        <taxon>Bacteria</taxon>
        <taxon>Pseudomonadati</taxon>
        <taxon>Pseudomonadota</taxon>
        <taxon>Gammaproteobacteria</taxon>
        <taxon>Vibrionales</taxon>
        <taxon>Vibrionaceae</taxon>
        <taxon>Vibrio</taxon>
    </lineage>
</organism>